<reference evidence="17 18" key="1">
    <citation type="submission" date="2014-02" db="EMBL/GenBank/DDBJ databases">
        <title>Kosmotoga genome sequencing.</title>
        <authorList>
            <person name="Pollo S.M."/>
            <person name="Charchuk R."/>
            <person name="Nesbo C.L."/>
        </authorList>
    </citation>
    <scope>NUCLEOTIDE SEQUENCE [LARGE SCALE GENOMIC DNA]</scope>
    <source>
        <strain evidence="17 18">S304</strain>
    </source>
</reference>
<feature type="active site" description="Proton donor" evidence="11">
    <location>
        <position position="351"/>
    </location>
</feature>
<dbReference type="CDD" id="cd07343">
    <property type="entry name" value="M48A_Zmpste24p_like"/>
    <property type="match status" value="1"/>
</dbReference>
<evidence type="ECO:0000259" key="16">
    <source>
        <dbReference type="Pfam" id="PF16491"/>
    </source>
</evidence>
<feature type="active site" evidence="11">
    <location>
        <position position="272"/>
    </location>
</feature>
<comment type="subcellular location">
    <subcellularLocation>
        <location evidence="1">Endoplasmic reticulum membrane</location>
        <topology evidence="1">Multi-pass membrane protein</topology>
    </subcellularLocation>
</comment>
<evidence type="ECO:0000256" key="3">
    <source>
        <dbReference type="ARBA" id="ARBA00022692"/>
    </source>
</evidence>
<feature type="transmembrane region" description="Helical" evidence="14">
    <location>
        <begin position="141"/>
        <end position="163"/>
    </location>
</feature>
<feature type="binding site" evidence="12">
    <location>
        <position position="275"/>
    </location>
    <ligand>
        <name>Zn(2+)</name>
        <dbReference type="ChEBI" id="CHEBI:29105"/>
        <note>catalytic</note>
    </ligand>
</feature>
<dbReference type="FunFam" id="3.30.2010.10:FF:000002">
    <property type="entry name" value="CAAX prenyl protease"/>
    <property type="match status" value="1"/>
</dbReference>
<evidence type="ECO:0000256" key="14">
    <source>
        <dbReference type="SAM" id="Phobius"/>
    </source>
</evidence>
<feature type="domain" description="Peptidase M48" evidence="15">
    <location>
        <begin position="201"/>
        <end position="404"/>
    </location>
</feature>
<accession>A0A176JZZ7</accession>
<feature type="transmembrane region" description="Helical" evidence="14">
    <location>
        <begin position="169"/>
        <end position="188"/>
    </location>
</feature>
<feature type="transmembrane region" description="Helical" evidence="14">
    <location>
        <begin position="58"/>
        <end position="80"/>
    </location>
</feature>
<feature type="domain" description="CAAX prenyl protease 1 N-terminal" evidence="16">
    <location>
        <begin position="30"/>
        <end position="198"/>
    </location>
</feature>
<keyword evidence="6" id="KW-0256">Endoplasmic reticulum</keyword>
<evidence type="ECO:0000256" key="2">
    <source>
        <dbReference type="ARBA" id="ARBA00022670"/>
    </source>
</evidence>
<keyword evidence="7 12" id="KW-0862">Zinc</keyword>
<feature type="transmembrane region" description="Helical" evidence="14">
    <location>
        <begin position="6"/>
        <end position="25"/>
    </location>
</feature>
<dbReference type="STRING" id="1453497.AT15_01495"/>
<feature type="transmembrane region" description="Helical" evidence="14">
    <location>
        <begin position="285"/>
        <end position="303"/>
    </location>
</feature>
<dbReference type="GO" id="GO:0004222">
    <property type="term" value="F:metalloendopeptidase activity"/>
    <property type="evidence" value="ECO:0007669"/>
    <property type="project" value="InterPro"/>
</dbReference>
<evidence type="ECO:0000256" key="12">
    <source>
        <dbReference type="PIRSR" id="PIRSR627057-2"/>
    </source>
</evidence>
<keyword evidence="18" id="KW-1185">Reference proteome</keyword>
<dbReference type="PANTHER" id="PTHR10120">
    <property type="entry name" value="CAAX PRENYL PROTEASE 1"/>
    <property type="match status" value="1"/>
</dbReference>
<dbReference type="GO" id="GO:0071586">
    <property type="term" value="P:CAAX-box protein processing"/>
    <property type="evidence" value="ECO:0007669"/>
    <property type="project" value="InterPro"/>
</dbReference>
<evidence type="ECO:0008006" key="19">
    <source>
        <dbReference type="Google" id="ProtNLM"/>
    </source>
</evidence>
<protein>
    <recommendedName>
        <fullName evidence="19">Peptidase M48</fullName>
    </recommendedName>
</protein>
<organism evidence="17 18">
    <name type="scientific">Kosmotoga arenicorallina S304</name>
    <dbReference type="NCBI Taxonomy" id="1453497"/>
    <lineage>
        <taxon>Bacteria</taxon>
        <taxon>Thermotogati</taxon>
        <taxon>Thermotogota</taxon>
        <taxon>Thermotogae</taxon>
        <taxon>Kosmotogales</taxon>
        <taxon>Kosmotogaceae</taxon>
        <taxon>Kosmotoga</taxon>
    </lineage>
</organism>
<evidence type="ECO:0000256" key="5">
    <source>
        <dbReference type="ARBA" id="ARBA00022801"/>
    </source>
</evidence>
<evidence type="ECO:0000256" key="1">
    <source>
        <dbReference type="ARBA" id="ARBA00004477"/>
    </source>
</evidence>
<dbReference type="AlphaFoldDB" id="A0A176JZZ7"/>
<dbReference type="PATRIC" id="fig|1453497.3.peg.305"/>
<dbReference type="Gene3D" id="3.30.2010.10">
    <property type="entry name" value="Metalloproteases ('zincins'), catalytic domain"/>
    <property type="match status" value="1"/>
</dbReference>
<keyword evidence="5 13" id="KW-0378">Hydrolase</keyword>
<comment type="caution">
    <text evidence="17">The sequence shown here is derived from an EMBL/GenBank/DDBJ whole genome shotgun (WGS) entry which is preliminary data.</text>
</comment>
<dbReference type="Pfam" id="PF16491">
    <property type="entry name" value="Peptidase_M48_N"/>
    <property type="match status" value="1"/>
</dbReference>
<evidence type="ECO:0000256" key="13">
    <source>
        <dbReference type="RuleBase" id="RU003983"/>
    </source>
</evidence>
<keyword evidence="9 13" id="KW-0482">Metalloprotease</keyword>
<dbReference type="InterPro" id="IPR001915">
    <property type="entry name" value="Peptidase_M48"/>
</dbReference>
<evidence type="ECO:0000256" key="7">
    <source>
        <dbReference type="ARBA" id="ARBA00022833"/>
    </source>
</evidence>
<comment type="cofactor">
    <cofactor evidence="12 13">
        <name>Zn(2+)</name>
        <dbReference type="ChEBI" id="CHEBI:29105"/>
    </cofactor>
    <text evidence="12 13">Binds 1 zinc ion per subunit.</text>
</comment>
<dbReference type="InterPro" id="IPR027057">
    <property type="entry name" value="CAXX_Prtase_1"/>
</dbReference>
<evidence type="ECO:0000259" key="15">
    <source>
        <dbReference type="Pfam" id="PF01435"/>
    </source>
</evidence>
<evidence type="ECO:0000256" key="11">
    <source>
        <dbReference type="PIRSR" id="PIRSR627057-1"/>
    </source>
</evidence>
<feature type="transmembrane region" description="Helical" evidence="14">
    <location>
        <begin position="318"/>
        <end position="339"/>
    </location>
</feature>
<dbReference type="GO" id="GO:0046872">
    <property type="term" value="F:metal ion binding"/>
    <property type="evidence" value="ECO:0007669"/>
    <property type="project" value="UniProtKB-KW"/>
</dbReference>
<dbReference type="EMBL" id="JFHK01000017">
    <property type="protein sequence ID" value="OAA29738.1"/>
    <property type="molecule type" value="Genomic_DNA"/>
</dbReference>
<gene>
    <name evidence="17" type="ORF">AT15_01495</name>
</gene>
<evidence type="ECO:0000313" key="18">
    <source>
        <dbReference type="Proteomes" id="UP000077339"/>
    </source>
</evidence>
<dbReference type="RefSeq" id="WP_068347992.1">
    <property type="nucleotide sequence ID" value="NZ_JFHK01000017.1"/>
</dbReference>
<dbReference type="Proteomes" id="UP000077339">
    <property type="component" value="Unassembled WGS sequence"/>
</dbReference>
<evidence type="ECO:0000256" key="6">
    <source>
        <dbReference type="ARBA" id="ARBA00022824"/>
    </source>
</evidence>
<name>A0A176JZZ7_9BACT</name>
<feature type="binding site" evidence="12">
    <location>
        <position position="347"/>
    </location>
    <ligand>
        <name>Zn(2+)</name>
        <dbReference type="ChEBI" id="CHEBI:29105"/>
        <note>catalytic</note>
    </ligand>
</feature>
<dbReference type="OrthoDB" id="9781930at2"/>
<evidence type="ECO:0000256" key="4">
    <source>
        <dbReference type="ARBA" id="ARBA00022723"/>
    </source>
</evidence>
<feature type="transmembrane region" description="Helical" evidence="14">
    <location>
        <begin position="100"/>
        <end position="121"/>
    </location>
</feature>
<evidence type="ECO:0000256" key="10">
    <source>
        <dbReference type="ARBA" id="ARBA00023136"/>
    </source>
</evidence>
<keyword evidence="2 13" id="KW-0645">Protease</keyword>
<keyword evidence="8 14" id="KW-1133">Transmembrane helix</keyword>
<dbReference type="InterPro" id="IPR032456">
    <property type="entry name" value="Peptidase_M48_N"/>
</dbReference>
<sequence length="405" mass="46024">MALFLAVIFISVRIFNIFLNALNLIHSTGTKAKIPVFLSSEIDNTEFQKFKRYNREKILLSIYSDILDAILTTLFLFLVYQKLESLSNVTDSQIFNGLLFFVFIGIIDFVISLPFSLYNNFSIEKRYGFNTMTAGLYIKDLLKSVVLSVVIAGPLLAGSLWLLYNVNNWWIPLSVGVLVVQLLAGWIVPTLIMPLFNKFTPLENENLKMKLEAVAKKAGFKAKKIYVMDASKRTRHSNAFFTGIGKSKKIALFDTLIDSCNEEEIEAVFAHEAGHYVNKDTIKNIFIGSFFLILITYLLWIFMNSQIAQNYFGVREKYTVLLYGIIFIGALFSLGRGFLNALSRRAEFKADSYAAKITGKPENLANALKKIHKLNMSNLNPHPIYAFFNYSHPTLEERIKALTKS</sequence>
<evidence type="ECO:0000256" key="9">
    <source>
        <dbReference type="ARBA" id="ARBA00023049"/>
    </source>
</evidence>
<evidence type="ECO:0000313" key="17">
    <source>
        <dbReference type="EMBL" id="OAA29738.1"/>
    </source>
</evidence>
<feature type="binding site" evidence="12">
    <location>
        <position position="271"/>
    </location>
    <ligand>
        <name>Zn(2+)</name>
        <dbReference type="ChEBI" id="CHEBI:29105"/>
        <note>catalytic</note>
    </ligand>
</feature>
<keyword evidence="4 12" id="KW-0479">Metal-binding</keyword>
<proteinExistence type="inferred from homology"/>
<comment type="similarity">
    <text evidence="13">Belongs to the peptidase M48 family.</text>
</comment>
<dbReference type="Pfam" id="PF01435">
    <property type="entry name" value="Peptidase_M48"/>
    <property type="match status" value="1"/>
</dbReference>
<keyword evidence="3 14" id="KW-0812">Transmembrane</keyword>
<keyword evidence="10 14" id="KW-0472">Membrane</keyword>
<evidence type="ECO:0000256" key="8">
    <source>
        <dbReference type="ARBA" id="ARBA00022989"/>
    </source>
</evidence>